<dbReference type="AlphaFoldDB" id="A0A6C0I0F2"/>
<accession>A0A6C0I0F2</accession>
<evidence type="ECO:0000313" key="1">
    <source>
        <dbReference type="EMBL" id="QHT85593.1"/>
    </source>
</evidence>
<proteinExistence type="predicted"/>
<reference evidence="1" key="1">
    <citation type="journal article" date="2020" name="Nature">
        <title>Giant virus diversity and host interactions through global metagenomics.</title>
        <authorList>
            <person name="Schulz F."/>
            <person name="Roux S."/>
            <person name="Paez-Espino D."/>
            <person name="Jungbluth S."/>
            <person name="Walsh D.A."/>
            <person name="Denef V.J."/>
            <person name="McMahon K.D."/>
            <person name="Konstantinidis K.T."/>
            <person name="Eloe-Fadrosh E.A."/>
            <person name="Kyrpides N.C."/>
            <person name="Woyke T."/>
        </authorList>
    </citation>
    <scope>NUCLEOTIDE SEQUENCE</scope>
    <source>
        <strain evidence="1">GVMAG-M-3300023184-182</strain>
    </source>
</reference>
<protein>
    <submittedName>
        <fullName evidence="1">Uncharacterized protein</fullName>
    </submittedName>
</protein>
<dbReference type="EMBL" id="MN740043">
    <property type="protein sequence ID" value="QHT85593.1"/>
    <property type="molecule type" value="Genomic_DNA"/>
</dbReference>
<sequence>MTTKLRNGKYMNQISKNDERYYLLRRIPKIELNHKYNRVYEVIIDRHVSDYVSYETYTGFYVDLENEDKIIYTFCYNIDNPEIYQLWERV</sequence>
<name>A0A6C0I0F2_9ZZZZ</name>
<organism evidence="1">
    <name type="scientific">viral metagenome</name>
    <dbReference type="NCBI Taxonomy" id="1070528"/>
    <lineage>
        <taxon>unclassified sequences</taxon>
        <taxon>metagenomes</taxon>
        <taxon>organismal metagenomes</taxon>
    </lineage>
</organism>